<dbReference type="Proteomes" id="UP001396334">
    <property type="component" value="Unassembled WGS sequence"/>
</dbReference>
<keyword evidence="3" id="KW-1185">Reference proteome</keyword>
<dbReference type="EMBL" id="JBBPBN010000014">
    <property type="protein sequence ID" value="KAK9025049.1"/>
    <property type="molecule type" value="Genomic_DNA"/>
</dbReference>
<comment type="caution">
    <text evidence="2">The sequence shown here is derived from an EMBL/GenBank/DDBJ whole genome shotgun (WGS) entry which is preliminary data.</text>
</comment>
<evidence type="ECO:0000313" key="2">
    <source>
        <dbReference type="EMBL" id="KAK9025049.1"/>
    </source>
</evidence>
<feature type="region of interest" description="Disordered" evidence="1">
    <location>
        <begin position="91"/>
        <end position="214"/>
    </location>
</feature>
<accession>A0ABR2SIR7</accession>
<proteinExistence type="predicted"/>
<sequence length="214" mass="24652">MKVFRIASNGSHNILPLSFDSDVMNMLTYLTRTHHVHLYVVEEEIAKHTQNEHEHVSEDVFEEAEIEFMFTKPSIEPQVQTFSEVVFEQCETEHYSEPPIEPLAKPQIKPQTESQTDPQAEPQDEPQTQPPIEPQTYPQTQTEPQAEPQTEPQPQTVSEANMKHEHETSRFDDTEPDDSQDSDYNGSFRTDSIISSFDDTNFSVEDVSQYHVDV</sequence>
<organism evidence="2 3">
    <name type="scientific">Hibiscus sabdariffa</name>
    <name type="common">roselle</name>
    <dbReference type="NCBI Taxonomy" id="183260"/>
    <lineage>
        <taxon>Eukaryota</taxon>
        <taxon>Viridiplantae</taxon>
        <taxon>Streptophyta</taxon>
        <taxon>Embryophyta</taxon>
        <taxon>Tracheophyta</taxon>
        <taxon>Spermatophyta</taxon>
        <taxon>Magnoliopsida</taxon>
        <taxon>eudicotyledons</taxon>
        <taxon>Gunneridae</taxon>
        <taxon>Pentapetalae</taxon>
        <taxon>rosids</taxon>
        <taxon>malvids</taxon>
        <taxon>Malvales</taxon>
        <taxon>Malvaceae</taxon>
        <taxon>Malvoideae</taxon>
        <taxon>Hibiscus</taxon>
    </lineage>
</organism>
<evidence type="ECO:0000313" key="3">
    <source>
        <dbReference type="Proteomes" id="UP001396334"/>
    </source>
</evidence>
<feature type="compositionally biased region" description="Low complexity" evidence="1">
    <location>
        <begin position="134"/>
        <end position="156"/>
    </location>
</feature>
<evidence type="ECO:0000256" key="1">
    <source>
        <dbReference type="SAM" id="MobiDB-lite"/>
    </source>
</evidence>
<protein>
    <submittedName>
        <fullName evidence="2">Uncharacterized protein</fullName>
    </submittedName>
</protein>
<feature type="compositionally biased region" description="Polar residues" evidence="1">
    <location>
        <begin position="184"/>
        <end position="203"/>
    </location>
</feature>
<gene>
    <name evidence="2" type="ORF">V6N11_064948</name>
</gene>
<name>A0ABR2SIR7_9ROSI</name>
<feature type="compositionally biased region" description="Basic and acidic residues" evidence="1">
    <location>
        <begin position="161"/>
        <end position="173"/>
    </location>
</feature>
<reference evidence="2 3" key="1">
    <citation type="journal article" date="2024" name="G3 (Bethesda)">
        <title>Genome assembly of Hibiscus sabdariffa L. provides insights into metabolisms of medicinal natural products.</title>
        <authorList>
            <person name="Kim T."/>
        </authorList>
    </citation>
    <scope>NUCLEOTIDE SEQUENCE [LARGE SCALE GENOMIC DNA]</scope>
    <source>
        <strain evidence="2">TK-2024</strain>
        <tissue evidence="2">Old leaves</tissue>
    </source>
</reference>
<feature type="compositionally biased region" description="Low complexity" evidence="1">
    <location>
        <begin position="115"/>
        <end position="127"/>
    </location>
</feature>